<gene>
    <name evidence="2" type="ORF">PG993_003727</name>
</gene>
<organism evidence="2 3">
    <name type="scientific">Apiospora rasikravindrae</name>
    <dbReference type="NCBI Taxonomy" id="990691"/>
    <lineage>
        <taxon>Eukaryota</taxon>
        <taxon>Fungi</taxon>
        <taxon>Dikarya</taxon>
        <taxon>Ascomycota</taxon>
        <taxon>Pezizomycotina</taxon>
        <taxon>Sordariomycetes</taxon>
        <taxon>Xylariomycetidae</taxon>
        <taxon>Amphisphaeriales</taxon>
        <taxon>Apiosporaceae</taxon>
        <taxon>Apiospora</taxon>
    </lineage>
</organism>
<dbReference type="PANTHER" id="PTHR35394:SF5">
    <property type="entry name" value="DUF3176 DOMAIN-CONTAINING PROTEIN"/>
    <property type="match status" value="1"/>
</dbReference>
<feature type="transmembrane region" description="Helical" evidence="1">
    <location>
        <begin position="73"/>
        <end position="94"/>
    </location>
</feature>
<dbReference type="InterPro" id="IPR021514">
    <property type="entry name" value="DUF3176"/>
</dbReference>
<keyword evidence="1" id="KW-1133">Transmembrane helix</keyword>
<keyword evidence="1" id="KW-0812">Transmembrane</keyword>
<dbReference type="EMBL" id="JAQQWK010000002">
    <property type="protein sequence ID" value="KAK8052342.1"/>
    <property type="molecule type" value="Genomic_DNA"/>
</dbReference>
<name>A0ABR1U0W1_9PEZI</name>
<sequence>MDPSYSANHILLEPIRAPTENRKGTATRSHNWAPEISALLCSSAALIALIILLAQEDQKPLDDWKAPFSLNTVAAILSVVFRTPLAFAVGSCLGQGKWSWFSKRSGPVAVFAAIDEASRGPLGSLGLLWRLKARHWVSFGALTTVALVAVDPFLQAIINYEGQLALENNTDVAFIGRASHLDIGTQEFFSVISPAYHGEPGIAGCYGTKANVGMSTSSILGFVNSSASNSAKPPLVTCQTGNCTWEAYSTLAFCSACFDVSAHLKKQREPDGVPDCGGVYGVERASLTNYTIPYGPAEAYYWGKDGKGDGRRSTHCGNSTVAGRTLVQPKDTYNLQEWDTLLVAFVLLHPSEGYFKKEIPWENDVVSATECGLRLCTKVFQPNVTNGETHETLLSDAFERVPESFQPTNHQAADNATVKQWIKYDFGSSLYSRVFNSTCAIMGRDDLQLRIPDSATAPNDIQRTFSITQASITTIVDEIVSDGSQRIFDALNESTSLATSFENAARLMSYQIRELDGTRLPGSAQKWTIYIQIRWQFMIFPIVTSILGSIFSVTVMLGSRRSKTRIMKANMLESMLHGLDEETSTQLRNSNVKDKMEKHVFVKLRDGPEGLRLQPPDADYHASSDTLRVLQPGSSNPSFQQSWHAPG</sequence>
<reference evidence="2 3" key="1">
    <citation type="submission" date="2023-01" db="EMBL/GenBank/DDBJ databases">
        <title>Analysis of 21 Apiospora genomes using comparative genomics revels a genus with tremendous synthesis potential of carbohydrate active enzymes and secondary metabolites.</title>
        <authorList>
            <person name="Sorensen T."/>
        </authorList>
    </citation>
    <scope>NUCLEOTIDE SEQUENCE [LARGE SCALE GENOMIC DNA]</scope>
    <source>
        <strain evidence="2 3">CBS 33761</strain>
    </source>
</reference>
<feature type="transmembrane region" description="Helical" evidence="1">
    <location>
        <begin position="136"/>
        <end position="158"/>
    </location>
</feature>
<proteinExistence type="predicted"/>
<evidence type="ECO:0000256" key="1">
    <source>
        <dbReference type="SAM" id="Phobius"/>
    </source>
</evidence>
<accession>A0ABR1U0W1</accession>
<protein>
    <submittedName>
        <fullName evidence="2">Uncharacterized protein</fullName>
    </submittedName>
</protein>
<evidence type="ECO:0000313" key="3">
    <source>
        <dbReference type="Proteomes" id="UP001444661"/>
    </source>
</evidence>
<dbReference type="Proteomes" id="UP001444661">
    <property type="component" value="Unassembled WGS sequence"/>
</dbReference>
<keyword evidence="1" id="KW-0472">Membrane</keyword>
<dbReference type="PANTHER" id="PTHR35394">
    <property type="entry name" value="DUF3176 DOMAIN-CONTAINING PROTEIN"/>
    <property type="match status" value="1"/>
</dbReference>
<comment type="caution">
    <text evidence="2">The sequence shown here is derived from an EMBL/GenBank/DDBJ whole genome shotgun (WGS) entry which is preliminary data.</text>
</comment>
<evidence type="ECO:0000313" key="2">
    <source>
        <dbReference type="EMBL" id="KAK8052342.1"/>
    </source>
</evidence>
<feature type="transmembrane region" description="Helical" evidence="1">
    <location>
        <begin position="535"/>
        <end position="558"/>
    </location>
</feature>
<keyword evidence="3" id="KW-1185">Reference proteome</keyword>
<dbReference type="Pfam" id="PF11374">
    <property type="entry name" value="DUF3176"/>
    <property type="match status" value="1"/>
</dbReference>
<feature type="transmembrane region" description="Helical" evidence="1">
    <location>
        <begin position="32"/>
        <end position="53"/>
    </location>
</feature>